<dbReference type="EMBL" id="MN740965">
    <property type="protein sequence ID" value="QHU20264.1"/>
    <property type="molecule type" value="Genomic_DNA"/>
</dbReference>
<dbReference type="AlphaFoldDB" id="A0A6C0KUW5"/>
<name>A0A6C0KUW5_9ZZZZ</name>
<reference evidence="1" key="1">
    <citation type="journal article" date="2020" name="Nature">
        <title>Giant virus diversity and host interactions through global metagenomics.</title>
        <authorList>
            <person name="Schulz F."/>
            <person name="Roux S."/>
            <person name="Paez-Espino D."/>
            <person name="Jungbluth S."/>
            <person name="Walsh D.A."/>
            <person name="Denef V.J."/>
            <person name="McMahon K.D."/>
            <person name="Konstantinidis K.T."/>
            <person name="Eloe-Fadrosh E.A."/>
            <person name="Kyrpides N.C."/>
            <person name="Woyke T."/>
        </authorList>
    </citation>
    <scope>NUCLEOTIDE SEQUENCE</scope>
    <source>
        <strain evidence="1">GVMAG-S-3300013014-136</strain>
    </source>
</reference>
<proteinExistence type="predicted"/>
<protein>
    <submittedName>
        <fullName evidence="1">Uncharacterized protein</fullName>
    </submittedName>
</protein>
<evidence type="ECO:0000313" key="1">
    <source>
        <dbReference type="EMBL" id="QHU20264.1"/>
    </source>
</evidence>
<accession>A0A6C0KUW5</accession>
<sequence length="118" mass="13228">MDQVFLKYLHENYANGFGMSTTSTIPFALGEVAGSVQLKWWKQQGTLIIKEIQINPIGGNLLTPAVNAVLSDPTATKHGLQTIVLESVLSPDLRKKLISRGWKAIPYNEYNLFIDRHF</sequence>
<organism evidence="1">
    <name type="scientific">viral metagenome</name>
    <dbReference type="NCBI Taxonomy" id="1070528"/>
    <lineage>
        <taxon>unclassified sequences</taxon>
        <taxon>metagenomes</taxon>
        <taxon>organismal metagenomes</taxon>
    </lineage>
</organism>